<feature type="transmembrane region" description="Helical" evidence="13">
    <location>
        <begin position="423"/>
        <end position="446"/>
    </location>
</feature>
<reference evidence="14" key="1">
    <citation type="submission" date="2020-10" db="EMBL/GenBank/DDBJ databases">
        <title>ChiBAC.</title>
        <authorList>
            <person name="Zenner C."/>
            <person name="Hitch T.C.A."/>
            <person name="Clavel T."/>
        </authorList>
    </citation>
    <scope>NUCLEOTIDE SEQUENCE</scope>
    <source>
        <strain evidence="14">DSM 107454</strain>
    </source>
</reference>
<keyword evidence="9 13" id="KW-1133">Transmembrane helix</keyword>
<keyword evidence="6" id="KW-0050">Antiport</keyword>
<dbReference type="Proteomes" id="UP000806542">
    <property type="component" value="Unassembled WGS sequence"/>
</dbReference>
<gene>
    <name evidence="14" type="ORF">INF28_07140</name>
</gene>
<feature type="transmembrane region" description="Helical" evidence="13">
    <location>
        <begin position="97"/>
        <end position="120"/>
    </location>
</feature>
<keyword evidence="8 13" id="KW-0812">Transmembrane</keyword>
<evidence type="ECO:0000256" key="2">
    <source>
        <dbReference type="ARBA" id="ARBA00004651"/>
    </source>
</evidence>
<dbReference type="EMBL" id="JADCKB010000012">
    <property type="protein sequence ID" value="MBE5040234.1"/>
    <property type="molecule type" value="Genomic_DNA"/>
</dbReference>
<protein>
    <recommendedName>
        <fullName evidence="4">Probable multidrug resistance protein NorM</fullName>
    </recommendedName>
    <alternativeName>
        <fullName evidence="12">Multidrug-efflux transporter</fullName>
    </alternativeName>
</protein>
<dbReference type="GO" id="GO:0015297">
    <property type="term" value="F:antiporter activity"/>
    <property type="evidence" value="ECO:0007669"/>
    <property type="project" value="UniProtKB-KW"/>
</dbReference>
<dbReference type="GO" id="GO:0005886">
    <property type="term" value="C:plasma membrane"/>
    <property type="evidence" value="ECO:0007669"/>
    <property type="project" value="UniProtKB-SubCell"/>
</dbReference>
<dbReference type="PANTHER" id="PTHR43298:SF2">
    <property type="entry name" value="FMN_FAD EXPORTER YEEO-RELATED"/>
    <property type="match status" value="1"/>
</dbReference>
<keyword evidence="5" id="KW-0813">Transport</keyword>
<evidence type="ECO:0000256" key="10">
    <source>
        <dbReference type="ARBA" id="ARBA00023065"/>
    </source>
</evidence>
<feature type="transmembrane region" description="Helical" evidence="13">
    <location>
        <begin position="52"/>
        <end position="85"/>
    </location>
</feature>
<dbReference type="GO" id="GO:0006811">
    <property type="term" value="P:monoatomic ion transport"/>
    <property type="evidence" value="ECO:0007669"/>
    <property type="project" value="UniProtKB-KW"/>
</dbReference>
<evidence type="ECO:0000256" key="12">
    <source>
        <dbReference type="ARBA" id="ARBA00031636"/>
    </source>
</evidence>
<feature type="transmembrane region" description="Helical" evidence="13">
    <location>
        <begin position="23"/>
        <end position="40"/>
    </location>
</feature>
<name>A0A9D5M627_9FIRM</name>
<feature type="transmembrane region" description="Helical" evidence="13">
    <location>
        <begin position="398"/>
        <end position="417"/>
    </location>
</feature>
<comment type="subcellular location">
    <subcellularLocation>
        <location evidence="2">Cell membrane</location>
        <topology evidence="2">Multi-pass membrane protein</topology>
    </subcellularLocation>
</comment>
<dbReference type="PIRSF" id="PIRSF006603">
    <property type="entry name" value="DinF"/>
    <property type="match status" value="1"/>
</dbReference>
<evidence type="ECO:0000313" key="15">
    <source>
        <dbReference type="Proteomes" id="UP000806542"/>
    </source>
</evidence>
<evidence type="ECO:0000256" key="4">
    <source>
        <dbReference type="ARBA" id="ARBA00020268"/>
    </source>
</evidence>
<feature type="transmembrane region" description="Helical" evidence="13">
    <location>
        <begin position="172"/>
        <end position="195"/>
    </location>
</feature>
<feature type="transmembrane region" description="Helical" evidence="13">
    <location>
        <begin position="258"/>
        <end position="284"/>
    </location>
</feature>
<comment type="caution">
    <text evidence="14">The sequence shown here is derived from an EMBL/GenBank/DDBJ whole genome shotgun (WGS) entry which is preliminary data.</text>
</comment>
<dbReference type="PANTHER" id="PTHR43298">
    <property type="entry name" value="MULTIDRUG RESISTANCE PROTEIN NORM-RELATED"/>
    <property type="match status" value="1"/>
</dbReference>
<evidence type="ECO:0000256" key="6">
    <source>
        <dbReference type="ARBA" id="ARBA00022449"/>
    </source>
</evidence>
<feature type="transmembrane region" description="Helical" evidence="13">
    <location>
        <begin position="140"/>
        <end position="160"/>
    </location>
</feature>
<evidence type="ECO:0000256" key="5">
    <source>
        <dbReference type="ARBA" id="ARBA00022448"/>
    </source>
</evidence>
<feature type="transmembrane region" description="Helical" evidence="13">
    <location>
        <begin position="327"/>
        <end position="352"/>
    </location>
</feature>
<dbReference type="InterPro" id="IPR048279">
    <property type="entry name" value="MdtK-like"/>
</dbReference>
<evidence type="ECO:0000256" key="11">
    <source>
        <dbReference type="ARBA" id="ARBA00023136"/>
    </source>
</evidence>
<dbReference type="GO" id="GO:0042910">
    <property type="term" value="F:xenobiotic transmembrane transporter activity"/>
    <property type="evidence" value="ECO:0007669"/>
    <property type="project" value="InterPro"/>
</dbReference>
<feature type="transmembrane region" description="Helical" evidence="13">
    <location>
        <begin position="201"/>
        <end position="222"/>
    </location>
</feature>
<dbReference type="RefSeq" id="WP_226392782.1">
    <property type="nucleotide sequence ID" value="NZ_JADCKB010000012.1"/>
</dbReference>
<evidence type="ECO:0000256" key="3">
    <source>
        <dbReference type="ARBA" id="ARBA00010199"/>
    </source>
</evidence>
<accession>A0A9D5M627</accession>
<keyword evidence="7" id="KW-1003">Cell membrane</keyword>
<evidence type="ECO:0000256" key="7">
    <source>
        <dbReference type="ARBA" id="ARBA00022475"/>
    </source>
</evidence>
<dbReference type="CDD" id="cd13138">
    <property type="entry name" value="MATE_yoeA_like"/>
    <property type="match status" value="1"/>
</dbReference>
<evidence type="ECO:0000313" key="14">
    <source>
        <dbReference type="EMBL" id="MBE5040234.1"/>
    </source>
</evidence>
<sequence>MAVTKAVKDKTTDMTRGNPLKQMIWFSIPLIIGNIFQQFYSMVDTIIVGRTIGVQALAAVGSSGALSFFILGFAMGLAGGFAIVVSQRFGAGDNENVRRSVATGAMLSAAFAVALTLLSALSARWLLEVMHTPQDIIDDAWRYLVIIFWGVPATMFYNYISSVIRALGDSKTPLYFLLVASVLNIVLDFVCILNFHMGVAGAAVATIFSQAVSGFLCLIYVGKHFPILRLKKSDWRFDRNFAWYHLRFGIPMAVQNSVIALGAMAVQTILNGFGAIAVAGYTAASKIEQMVSQVMMSFGLTLATYTGQNYGAMKLDRIRDGVKKITIILLLISAAGAVLMILFGRSLTYIFIDAGEQNVEEVVRYSRRYLNVSVCFYPALSAIFIFRSALQGIGNTGIVLVGSAVELICRLVGALILAIPLGYLGVCLAGPFAWAGAAVLFLIIYIRDIRKLSKKFQCGELATAV</sequence>
<dbReference type="InterPro" id="IPR050222">
    <property type="entry name" value="MATE_MdtK"/>
</dbReference>
<organism evidence="14 15">
    <name type="scientific">Ructibacterium gallinarum</name>
    <dbReference type="NCBI Taxonomy" id="2779355"/>
    <lineage>
        <taxon>Bacteria</taxon>
        <taxon>Bacillati</taxon>
        <taxon>Bacillota</taxon>
        <taxon>Clostridia</taxon>
        <taxon>Eubacteriales</taxon>
        <taxon>Oscillospiraceae</taxon>
        <taxon>Ructibacterium</taxon>
    </lineage>
</organism>
<proteinExistence type="inferred from homology"/>
<dbReference type="Pfam" id="PF01554">
    <property type="entry name" value="MatE"/>
    <property type="match status" value="2"/>
</dbReference>
<feature type="transmembrane region" description="Helical" evidence="13">
    <location>
        <begin position="368"/>
        <end position="386"/>
    </location>
</feature>
<evidence type="ECO:0000256" key="1">
    <source>
        <dbReference type="ARBA" id="ARBA00003408"/>
    </source>
</evidence>
<keyword evidence="11 13" id="KW-0472">Membrane</keyword>
<evidence type="ECO:0000256" key="9">
    <source>
        <dbReference type="ARBA" id="ARBA00022989"/>
    </source>
</evidence>
<comment type="similarity">
    <text evidence="3">Belongs to the multi antimicrobial extrusion (MATE) (TC 2.A.66.1) family.</text>
</comment>
<evidence type="ECO:0000256" key="13">
    <source>
        <dbReference type="SAM" id="Phobius"/>
    </source>
</evidence>
<dbReference type="NCBIfam" id="TIGR00797">
    <property type="entry name" value="matE"/>
    <property type="match status" value="1"/>
</dbReference>
<evidence type="ECO:0000256" key="8">
    <source>
        <dbReference type="ARBA" id="ARBA00022692"/>
    </source>
</evidence>
<keyword evidence="15" id="KW-1185">Reference proteome</keyword>
<dbReference type="InterPro" id="IPR002528">
    <property type="entry name" value="MATE_fam"/>
</dbReference>
<keyword evidence="10" id="KW-0406">Ion transport</keyword>
<comment type="function">
    <text evidence="1">Multidrug efflux pump.</text>
</comment>
<feature type="transmembrane region" description="Helical" evidence="13">
    <location>
        <begin position="290"/>
        <end position="307"/>
    </location>
</feature>
<dbReference type="AlphaFoldDB" id="A0A9D5M627"/>